<geneLocation type="plasmid" evidence="3 4">
    <name>pRUMAL01</name>
</geneLocation>
<dbReference type="PROSITE" id="PS00018">
    <property type="entry name" value="EF_HAND_1"/>
    <property type="match status" value="2"/>
</dbReference>
<dbReference type="EMBL" id="CP002404">
    <property type="protein sequence ID" value="ADU24027.1"/>
    <property type="molecule type" value="Genomic_DNA"/>
</dbReference>
<dbReference type="SUPFAM" id="SSF63446">
    <property type="entry name" value="Type I dockerin domain"/>
    <property type="match status" value="1"/>
</dbReference>
<feature type="signal peptide" evidence="1">
    <location>
        <begin position="1"/>
        <end position="27"/>
    </location>
</feature>
<feature type="chain" id="PRO_5003213162" evidence="1">
    <location>
        <begin position="28"/>
        <end position="646"/>
    </location>
</feature>
<accession>E6UK31</accession>
<dbReference type="Proteomes" id="UP000006919">
    <property type="component" value="Plasmid pRUMAL01"/>
</dbReference>
<evidence type="ECO:0000256" key="1">
    <source>
        <dbReference type="SAM" id="SignalP"/>
    </source>
</evidence>
<dbReference type="InterPro" id="IPR016134">
    <property type="entry name" value="Dockerin_dom"/>
</dbReference>
<dbReference type="GO" id="GO:0004553">
    <property type="term" value="F:hydrolase activity, hydrolyzing O-glycosyl compounds"/>
    <property type="evidence" value="ECO:0007669"/>
    <property type="project" value="InterPro"/>
</dbReference>
<dbReference type="CDD" id="cd14256">
    <property type="entry name" value="Dockerin_I"/>
    <property type="match status" value="1"/>
</dbReference>
<dbReference type="AlphaFoldDB" id="E6UK31"/>
<feature type="domain" description="Dockerin" evidence="2">
    <location>
        <begin position="579"/>
        <end position="646"/>
    </location>
</feature>
<evidence type="ECO:0000259" key="2">
    <source>
        <dbReference type="PROSITE" id="PS51766"/>
    </source>
</evidence>
<evidence type="ECO:0000313" key="4">
    <source>
        <dbReference type="Proteomes" id="UP000006919"/>
    </source>
</evidence>
<dbReference type="KEGG" id="ral:Rumal_3586"/>
<keyword evidence="3" id="KW-0614">Plasmid</keyword>
<dbReference type="RefSeq" id="WP_013483576.1">
    <property type="nucleotide sequence ID" value="NC_014824.1"/>
</dbReference>
<dbReference type="PROSITE" id="PS51766">
    <property type="entry name" value="DOCKERIN"/>
    <property type="match status" value="1"/>
</dbReference>
<dbReference type="InterPro" id="IPR018247">
    <property type="entry name" value="EF_Hand_1_Ca_BS"/>
</dbReference>
<dbReference type="InterPro" id="IPR036439">
    <property type="entry name" value="Dockerin_dom_sf"/>
</dbReference>
<dbReference type="GO" id="GO:0000272">
    <property type="term" value="P:polysaccharide catabolic process"/>
    <property type="evidence" value="ECO:0007669"/>
    <property type="project" value="InterPro"/>
</dbReference>
<dbReference type="Pfam" id="PF00404">
    <property type="entry name" value="Dockerin_1"/>
    <property type="match status" value="1"/>
</dbReference>
<dbReference type="InterPro" id="IPR002105">
    <property type="entry name" value="Dockerin_1_rpt"/>
</dbReference>
<protein>
    <submittedName>
        <fullName evidence="3">Dockerin type 1</fullName>
    </submittedName>
</protein>
<evidence type="ECO:0000313" key="3">
    <source>
        <dbReference type="EMBL" id="ADU24027.1"/>
    </source>
</evidence>
<dbReference type="Gene3D" id="1.10.1330.10">
    <property type="entry name" value="Dockerin domain"/>
    <property type="match status" value="1"/>
</dbReference>
<sequence length="646" mass="70807" precursor="true">MSKKYNRVLAGIISLTLMFSMTITVSAVENEMDSNSYDSSNTSVSYPEASTNKIAVNDIYLMDSEDMSFGTVYNPAILRSNSPKYCGLKVKLTKQGDITLSMTATSNKVSLLFVDSNGSIKEKYDYTGRTNEVGQIKLAKVPAGNYYVVIYNKGVTSDTVVSDLFIKSSVIFDITDTGKLKATTDYSKNEAVPAYKFKYNGVELKENVDYKVLRTSSSNKKISGGIEYSFTVEIQGLGNYVGKTSRTFINSVDDENNKINFIECEVSEPTYKGENPVFVVKHKGKILTENKDYKIVINTSDVTKSGVTYRTYNCTFIGMGNYAGSFSYKIENHKISDTTKKNISSCSITPVFSKGEFVKLIVMDNDKTLAQNTDYTYTVTKTGETEKNGITTISYEIVVYGIGSYIGSCTANGTTQKNGKIVLNFSDYSVGDKEYTGRQITPNPTLVITDRNGKEITLKKDEDYTITYGSNTAVGFLAGNFTIKGIGNYTGTSYIRFNIVPAKINDIKGSPISVGYTGKAATPFNDKIRLSDGRAVLYGIDYTVEYSNNVKIGTATAVIKFKGNYQGTVTKKFSIVEGTTLSKGDVNGDGKINITDITLAAAHIKGRKIIDSKDDLLRVDVNEDGKVNITDIVVIAAHIKGKKTLK</sequence>
<gene>
    <name evidence="3" type="ordered locus">Rumal_3586</name>
</gene>
<keyword evidence="1" id="KW-0732">Signal</keyword>
<organism evidence="3 4">
    <name type="scientific">Ruminococcus albus (strain ATCC 27210 / DSM 20455 / JCM 14654 / NCDO 2250 / 7)</name>
    <dbReference type="NCBI Taxonomy" id="697329"/>
    <lineage>
        <taxon>Bacteria</taxon>
        <taxon>Bacillati</taxon>
        <taxon>Bacillota</taxon>
        <taxon>Clostridia</taxon>
        <taxon>Eubacteriales</taxon>
        <taxon>Oscillospiraceae</taxon>
        <taxon>Ruminococcus</taxon>
    </lineage>
</organism>
<reference evidence="4" key="1">
    <citation type="journal article" date="2011" name="J. Bacteriol.">
        <title>Complete genome of the cellulolytic ruminal bacterium Ruminococcus albus 7.</title>
        <authorList>
            <person name="Suen G."/>
            <person name="Stevenson D.M."/>
            <person name="Bruce D.C."/>
            <person name="Chertkov O."/>
            <person name="Copeland A."/>
            <person name="Cheng J.F."/>
            <person name="Detter C."/>
            <person name="Detter J.C."/>
            <person name="Goodwin L.A."/>
            <person name="Han C.S."/>
            <person name="Hauser L.J."/>
            <person name="Ivanova N.N."/>
            <person name="Kyrpides N.C."/>
            <person name="Land M.L."/>
            <person name="Lapidus A."/>
            <person name="Lucas S."/>
            <person name="Ovchinnikova G."/>
            <person name="Pitluck S."/>
            <person name="Tapia R."/>
            <person name="Woyke T."/>
            <person name="Boyum J."/>
            <person name="Mead D."/>
            <person name="Weimer P.J."/>
        </authorList>
    </citation>
    <scope>NUCLEOTIDE SEQUENCE [LARGE SCALE GENOMIC DNA]</scope>
    <source>
        <strain evidence="4">ATCC 27210 / DSM 20455 / JCM 14654 / NCDO 2250 / 7</strain>
        <plasmid evidence="4">pRUMAL01</plasmid>
    </source>
</reference>
<dbReference type="HOGENOM" id="CLU_423823_0_0_9"/>
<name>E6UK31_RUMA7</name>
<dbReference type="eggNOG" id="COG3209">
    <property type="taxonomic scope" value="Bacteria"/>
</dbReference>
<proteinExistence type="predicted"/>